<sequence length="546" mass="57518">MSLIVERAGRVHIRVGGNTQDYATLVKSLPRGKVIAKEDDGNSNPTLTPSLLYTPDLLYMLANISTLVNANWYLGIPLNDTTNLRLAIAEYGERILGSHLLGLQVGNEPDLYVRHGHRPGNYTPYDYFGEFGVVVAAMEADSNIHATNNLMAPSVATGDWTPEEVWNTGFVASYTSSLSALTVEHYPDDNCAALYPGFGPAKDPQAEFPNYLTHAAGKSIVAPYLNSSAIALAAGKPFIMFETNTASCGGFPGISDSFGAALWAIDYGLQMGASNFAHGLLHVGGQDVYYNPFTPPPTNQSSYHKWTIGPIFYSVLAVAETLGPTNNSQIVDLEANANNNYTPGYAVYENGALARIALLNYMTDPSGANSYTATISVGGGNTGQPNAVPAQVYVKYLVAPSVGEKFNITWANQTFGGQFASDGRLQGVQTVQTVACNQAANTCAITVPAPGFALVFFSSSALKESTPSSTVTFVTTTMSKHTDVSIDASVLATSNGHSGKDLDFGSTSRGSSGGGKAAGVYPSIVLLVAMVAGVGVVLKAAANQWP</sequence>
<organism evidence="3 4">
    <name type="scientific">Fibroporia radiculosa</name>
    <dbReference type="NCBI Taxonomy" id="599839"/>
    <lineage>
        <taxon>Eukaryota</taxon>
        <taxon>Fungi</taxon>
        <taxon>Dikarya</taxon>
        <taxon>Basidiomycota</taxon>
        <taxon>Agaricomycotina</taxon>
        <taxon>Agaricomycetes</taxon>
        <taxon>Polyporales</taxon>
        <taxon>Fibroporiaceae</taxon>
        <taxon>Fibroporia</taxon>
    </lineage>
</organism>
<keyword evidence="1" id="KW-0472">Membrane</keyword>
<dbReference type="AlphaFoldDB" id="J4GNM7"/>
<dbReference type="InParanoid" id="J4GNM7"/>
<protein>
    <recommendedName>
        <fullName evidence="2">Beta-glucuronidase C-terminal domain-containing protein</fullName>
    </recommendedName>
</protein>
<name>J4GNM7_9APHY</name>
<dbReference type="InterPro" id="IPR031728">
    <property type="entry name" value="GlcAase_C"/>
</dbReference>
<dbReference type="Pfam" id="PF16862">
    <property type="entry name" value="Glyco_hydro_79C"/>
    <property type="match status" value="1"/>
</dbReference>
<keyword evidence="4" id="KW-1185">Reference proteome</keyword>
<reference evidence="3 4" key="1">
    <citation type="journal article" date="2012" name="Appl. Environ. Microbiol.">
        <title>Short-read sequencing for genomic analysis of the brown rot fungus Fibroporia radiculosa.</title>
        <authorList>
            <person name="Tang J.D."/>
            <person name="Perkins A.D."/>
            <person name="Sonstegard T.S."/>
            <person name="Schroeder S.G."/>
            <person name="Burgess S.C."/>
            <person name="Diehl S.V."/>
        </authorList>
    </citation>
    <scope>NUCLEOTIDE SEQUENCE [LARGE SCALE GENOMIC DNA]</scope>
    <source>
        <strain evidence="3 4">TFFH 294</strain>
    </source>
</reference>
<feature type="domain" description="Beta-glucuronidase C-terminal" evidence="2">
    <location>
        <begin position="344"/>
        <end position="454"/>
    </location>
</feature>
<dbReference type="HOGENOM" id="CLU_023945_0_0_1"/>
<dbReference type="InterPro" id="IPR013780">
    <property type="entry name" value="Glyco_hydro_b"/>
</dbReference>
<dbReference type="Proteomes" id="UP000006352">
    <property type="component" value="Unassembled WGS sequence"/>
</dbReference>
<dbReference type="SUPFAM" id="SSF51445">
    <property type="entry name" value="(Trans)glycosidases"/>
    <property type="match status" value="1"/>
</dbReference>
<dbReference type="Gene3D" id="3.20.20.80">
    <property type="entry name" value="Glycosidases"/>
    <property type="match status" value="1"/>
</dbReference>
<keyword evidence="1" id="KW-1133">Transmembrane helix</keyword>
<feature type="transmembrane region" description="Helical" evidence="1">
    <location>
        <begin position="520"/>
        <end position="542"/>
    </location>
</feature>
<evidence type="ECO:0000256" key="1">
    <source>
        <dbReference type="SAM" id="Phobius"/>
    </source>
</evidence>
<dbReference type="RefSeq" id="XP_012180943.1">
    <property type="nucleotide sequence ID" value="XM_012325553.1"/>
</dbReference>
<dbReference type="Gene3D" id="2.60.40.1180">
    <property type="entry name" value="Golgi alpha-mannosidase II"/>
    <property type="match status" value="1"/>
</dbReference>
<dbReference type="InterPro" id="IPR052974">
    <property type="entry name" value="GH79_Enzymes"/>
</dbReference>
<gene>
    <name evidence="3" type="ORF">FIBRA_03722</name>
</gene>
<accession>J4GNM7</accession>
<dbReference type="EMBL" id="HE797043">
    <property type="protein sequence ID" value="CCM01660.1"/>
    <property type="molecule type" value="Genomic_DNA"/>
</dbReference>
<dbReference type="GeneID" id="24096571"/>
<dbReference type="OrthoDB" id="2796951at2759"/>
<keyword evidence="1" id="KW-0812">Transmembrane</keyword>
<evidence type="ECO:0000259" key="2">
    <source>
        <dbReference type="Pfam" id="PF16862"/>
    </source>
</evidence>
<evidence type="ECO:0000313" key="4">
    <source>
        <dbReference type="Proteomes" id="UP000006352"/>
    </source>
</evidence>
<evidence type="ECO:0000313" key="3">
    <source>
        <dbReference type="EMBL" id="CCM01660.1"/>
    </source>
</evidence>
<dbReference type="InterPro" id="IPR017853">
    <property type="entry name" value="GH"/>
</dbReference>
<dbReference type="PANTHER" id="PTHR36183">
    <property type="entry name" value="BETA-GLUCURONIDASE"/>
    <property type="match status" value="1"/>
</dbReference>
<proteinExistence type="predicted"/>
<dbReference type="PANTHER" id="PTHR36183:SF2">
    <property type="entry name" value="BETA-GLUCURONIDASE C-TERMINAL DOMAIN-CONTAINING PROTEIN"/>
    <property type="match status" value="1"/>
</dbReference>